<dbReference type="InterPro" id="IPR011047">
    <property type="entry name" value="Quinoprotein_ADH-like_sf"/>
</dbReference>
<dbReference type="Gene3D" id="2.130.10.10">
    <property type="entry name" value="YVTN repeat-like/Quinoprotein amine dehydrogenase"/>
    <property type="match status" value="1"/>
</dbReference>
<keyword evidence="3" id="KW-1185">Reference proteome</keyword>
<protein>
    <submittedName>
        <fullName evidence="2">PQQ-binding-like beta-propeller repeat protein</fullName>
    </submittedName>
</protein>
<gene>
    <name evidence="2" type="ORF">ACFFX0_31590</name>
</gene>
<accession>A0ABV5GAJ5</accession>
<feature type="domain" description="Pyrrolo-quinoline quinone repeat" evidence="1">
    <location>
        <begin position="202"/>
        <end position="299"/>
    </location>
</feature>
<reference evidence="2 3" key="1">
    <citation type="submission" date="2024-09" db="EMBL/GenBank/DDBJ databases">
        <authorList>
            <person name="Sun Q."/>
            <person name="Mori K."/>
        </authorList>
    </citation>
    <scope>NUCLEOTIDE SEQUENCE [LARGE SCALE GENOMIC DNA]</scope>
    <source>
        <strain evidence="2 3">CCM 7609</strain>
    </source>
</reference>
<dbReference type="InterPro" id="IPR002372">
    <property type="entry name" value="PQQ_rpt_dom"/>
</dbReference>
<dbReference type="Proteomes" id="UP001589575">
    <property type="component" value="Unassembled WGS sequence"/>
</dbReference>
<dbReference type="EMBL" id="JBHMFI010000023">
    <property type="protein sequence ID" value="MFB9075463.1"/>
    <property type="molecule type" value="Genomic_DNA"/>
</dbReference>
<proteinExistence type="predicted"/>
<dbReference type="SUPFAM" id="SSF50998">
    <property type="entry name" value="Quinoprotein alcohol dehydrogenase-like"/>
    <property type="match status" value="1"/>
</dbReference>
<sequence>MGAATTARPLHGRHPPSGRIMIRGLRALALIMAVVLALTGCAGGLPEPVRDPHPAEEPLPAVDTRALRLPTPFTGLRVVDPGWTSAPQYADGIFVGVAEQEALWRFSAVDVHGQVRWVAERPAEDTGFALTADADGRSLAVLTDAHQGSGTEPDTVTATAYVLATGEHVWGPVEVPGPQVGPGLVFARPSEDPAARVRSRTVLDSTTGRAVPSISDSSDRVVGEYHGTVLVSGDHTLTALDIADDQELWSIPLAEHGEVIAAVDSSGTAAAANGLVLLETEHSRGLLIDLRNGAILSDTARDAAADPGTGAVVILDEAGLHATRDGQQLWSFTVASDTRLAALGGALVYLRDDEAVRVHNVITGEVADAYDPTGTGTILVPAHLTAEGAALFVGKGSRHLIVTLVPEPGASG</sequence>
<evidence type="ECO:0000259" key="1">
    <source>
        <dbReference type="Pfam" id="PF13360"/>
    </source>
</evidence>
<evidence type="ECO:0000313" key="3">
    <source>
        <dbReference type="Proteomes" id="UP001589575"/>
    </source>
</evidence>
<comment type="caution">
    <text evidence="2">The sequence shown here is derived from an EMBL/GenBank/DDBJ whole genome shotgun (WGS) entry which is preliminary data.</text>
</comment>
<organism evidence="2 3">
    <name type="scientific">Citricoccus parietis</name>
    <dbReference type="NCBI Taxonomy" id="592307"/>
    <lineage>
        <taxon>Bacteria</taxon>
        <taxon>Bacillati</taxon>
        <taxon>Actinomycetota</taxon>
        <taxon>Actinomycetes</taxon>
        <taxon>Micrococcales</taxon>
        <taxon>Micrococcaceae</taxon>
        <taxon>Citricoccus</taxon>
    </lineage>
</organism>
<name>A0ABV5GAJ5_9MICC</name>
<evidence type="ECO:0000313" key="2">
    <source>
        <dbReference type="EMBL" id="MFB9075463.1"/>
    </source>
</evidence>
<dbReference type="Pfam" id="PF13360">
    <property type="entry name" value="PQQ_2"/>
    <property type="match status" value="1"/>
</dbReference>
<dbReference type="InterPro" id="IPR015943">
    <property type="entry name" value="WD40/YVTN_repeat-like_dom_sf"/>
</dbReference>